<dbReference type="Proteomes" id="UP001321760">
    <property type="component" value="Unassembled WGS sequence"/>
</dbReference>
<keyword evidence="2" id="KW-1185">Reference proteome</keyword>
<evidence type="ECO:0000313" key="1">
    <source>
        <dbReference type="EMBL" id="KAK4442252.1"/>
    </source>
</evidence>
<evidence type="ECO:0000313" key="2">
    <source>
        <dbReference type="Proteomes" id="UP001321760"/>
    </source>
</evidence>
<protein>
    <submittedName>
        <fullName evidence="1">Uncharacterized protein</fullName>
    </submittedName>
</protein>
<accession>A0AAV9G4A9</accession>
<proteinExistence type="predicted"/>
<reference evidence="1" key="1">
    <citation type="journal article" date="2023" name="Mol. Phylogenet. Evol.">
        <title>Genome-scale phylogeny and comparative genomics of the fungal order Sordariales.</title>
        <authorList>
            <person name="Hensen N."/>
            <person name="Bonometti L."/>
            <person name="Westerberg I."/>
            <person name="Brannstrom I.O."/>
            <person name="Guillou S."/>
            <person name="Cros-Aarteil S."/>
            <person name="Calhoun S."/>
            <person name="Haridas S."/>
            <person name="Kuo A."/>
            <person name="Mondo S."/>
            <person name="Pangilinan J."/>
            <person name="Riley R."/>
            <person name="LaButti K."/>
            <person name="Andreopoulos B."/>
            <person name="Lipzen A."/>
            <person name="Chen C."/>
            <person name="Yan M."/>
            <person name="Daum C."/>
            <person name="Ng V."/>
            <person name="Clum A."/>
            <person name="Steindorff A."/>
            <person name="Ohm R.A."/>
            <person name="Martin F."/>
            <person name="Silar P."/>
            <person name="Natvig D.O."/>
            <person name="Lalanne C."/>
            <person name="Gautier V."/>
            <person name="Ament-Velasquez S.L."/>
            <person name="Kruys A."/>
            <person name="Hutchinson M.I."/>
            <person name="Powell A.J."/>
            <person name="Barry K."/>
            <person name="Miller A.N."/>
            <person name="Grigoriev I.V."/>
            <person name="Debuchy R."/>
            <person name="Gladieux P."/>
            <person name="Hiltunen Thoren M."/>
            <person name="Johannesson H."/>
        </authorList>
    </citation>
    <scope>NUCLEOTIDE SEQUENCE</scope>
    <source>
        <strain evidence="1">PSN243</strain>
    </source>
</reference>
<gene>
    <name evidence="1" type="ORF">QBC34DRAFT_499803</name>
</gene>
<organism evidence="1 2">
    <name type="scientific">Podospora aff. communis PSN243</name>
    <dbReference type="NCBI Taxonomy" id="3040156"/>
    <lineage>
        <taxon>Eukaryota</taxon>
        <taxon>Fungi</taxon>
        <taxon>Dikarya</taxon>
        <taxon>Ascomycota</taxon>
        <taxon>Pezizomycotina</taxon>
        <taxon>Sordariomycetes</taxon>
        <taxon>Sordariomycetidae</taxon>
        <taxon>Sordariales</taxon>
        <taxon>Podosporaceae</taxon>
        <taxon>Podospora</taxon>
    </lineage>
</organism>
<dbReference type="AlphaFoldDB" id="A0AAV9G4A9"/>
<sequence length="137" mass="14600">MGWLVSLVECGGILPEALWWVMCCAGQADGMWIVGMWARVFHADPEVVGPELNIWKQDASHACGELGGGKRNNRACDCAGVNGLLWLLATALSKSLGLGRPGVAHNARRTNAVVVGEANGHLGFRIREQQIALGQAL</sequence>
<dbReference type="EMBL" id="MU866023">
    <property type="protein sequence ID" value="KAK4442252.1"/>
    <property type="molecule type" value="Genomic_DNA"/>
</dbReference>
<name>A0AAV9G4A9_9PEZI</name>
<comment type="caution">
    <text evidence="1">The sequence shown here is derived from an EMBL/GenBank/DDBJ whole genome shotgun (WGS) entry which is preliminary data.</text>
</comment>
<reference evidence="1" key="2">
    <citation type="submission" date="2023-05" db="EMBL/GenBank/DDBJ databases">
        <authorList>
            <consortium name="Lawrence Berkeley National Laboratory"/>
            <person name="Steindorff A."/>
            <person name="Hensen N."/>
            <person name="Bonometti L."/>
            <person name="Westerberg I."/>
            <person name="Brannstrom I.O."/>
            <person name="Guillou S."/>
            <person name="Cros-Aarteil S."/>
            <person name="Calhoun S."/>
            <person name="Haridas S."/>
            <person name="Kuo A."/>
            <person name="Mondo S."/>
            <person name="Pangilinan J."/>
            <person name="Riley R."/>
            <person name="Labutti K."/>
            <person name="Andreopoulos B."/>
            <person name="Lipzen A."/>
            <person name="Chen C."/>
            <person name="Yanf M."/>
            <person name="Daum C."/>
            <person name="Ng V."/>
            <person name="Clum A."/>
            <person name="Ohm R."/>
            <person name="Martin F."/>
            <person name="Silar P."/>
            <person name="Natvig D."/>
            <person name="Lalanne C."/>
            <person name="Gautier V."/>
            <person name="Ament-Velasquez S.L."/>
            <person name="Kruys A."/>
            <person name="Hutchinson M.I."/>
            <person name="Powell A.J."/>
            <person name="Barry K."/>
            <person name="Miller A.N."/>
            <person name="Grigoriev I.V."/>
            <person name="Debuchy R."/>
            <person name="Gladieux P."/>
            <person name="Thoren M.H."/>
            <person name="Johannesson H."/>
        </authorList>
    </citation>
    <scope>NUCLEOTIDE SEQUENCE</scope>
    <source>
        <strain evidence="1">PSN243</strain>
    </source>
</reference>